<gene>
    <name evidence="2" type="ORF">INT43_008785</name>
</gene>
<feature type="compositionally biased region" description="Polar residues" evidence="1">
    <location>
        <begin position="165"/>
        <end position="175"/>
    </location>
</feature>
<keyword evidence="3" id="KW-1185">Reference proteome</keyword>
<feature type="region of interest" description="Disordered" evidence="1">
    <location>
        <begin position="1"/>
        <end position="266"/>
    </location>
</feature>
<sequence>MSATQDPVAEPFTTSEVPTETPAPEVVDAIPASNEVSETQPEVAADTQAEAQPEAEAEAAVKEPAKVVKRKSIFNPFGRRKEEPKKEETKQEEQAEIVLTETAAEAPTPTKSADEPTVTKRKSKGFNFFTRKTSSPQTKTEEPASEPTNTELPKIEHLEPIQPETIVNQVDSSTEAPKAVEEPKVPNRSSSPFGKRLTNIFKFSKSNDKSEKDTAAKDDVVATEDQAKQEQVEEAESNDKPLPEVTATSEEADKTLPAAPPVSASA</sequence>
<protein>
    <submittedName>
        <fullName evidence="2">Uncharacterized protein</fullName>
    </submittedName>
</protein>
<dbReference type="OrthoDB" id="2447467at2759"/>
<organism evidence="2 3">
    <name type="scientific">Mortierella isabellina</name>
    <name type="common">Filamentous fungus</name>
    <name type="synonym">Umbelopsis isabellina</name>
    <dbReference type="NCBI Taxonomy" id="91625"/>
    <lineage>
        <taxon>Eukaryota</taxon>
        <taxon>Fungi</taxon>
        <taxon>Fungi incertae sedis</taxon>
        <taxon>Mucoromycota</taxon>
        <taxon>Mucoromycotina</taxon>
        <taxon>Umbelopsidomycetes</taxon>
        <taxon>Umbelopsidales</taxon>
        <taxon>Umbelopsidaceae</taxon>
        <taxon>Umbelopsis</taxon>
    </lineage>
</organism>
<feature type="compositionally biased region" description="Low complexity" evidence="1">
    <location>
        <begin position="100"/>
        <end position="110"/>
    </location>
</feature>
<feature type="compositionally biased region" description="Basic and acidic residues" evidence="1">
    <location>
        <begin position="79"/>
        <end position="93"/>
    </location>
</feature>
<name>A0A8H7PVW1_MORIS</name>
<evidence type="ECO:0000256" key="1">
    <source>
        <dbReference type="SAM" id="MobiDB-lite"/>
    </source>
</evidence>
<reference evidence="2" key="1">
    <citation type="submission" date="2020-12" db="EMBL/GenBank/DDBJ databases">
        <title>Metabolic potential, ecology and presence of endohyphal bacteria is reflected in genomic diversity of Mucoromycotina.</title>
        <authorList>
            <person name="Muszewska A."/>
            <person name="Okrasinska A."/>
            <person name="Steczkiewicz K."/>
            <person name="Drgas O."/>
            <person name="Orlowska M."/>
            <person name="Perlinska-Lenart U."/>
            <person name="Aleksandrzak-Piekarczyk T."/>
            <person name="Szatraj K."/>
            <person name="Zielenkiewicz U."/>
            <person name="Pilsyk S."/>
            <person name="Malc E."/>
            <person name="Mieczkowski P."/>
            <person name="Kruszewska J.S."/>
            <person name="Biernat P."/>
            <person name="Pawlowska J."/>
        </authorList>
    </citation>
    <scope>NUCLEOTIDE SEQUENCE</scope>
    <source>
        <strain evidence="2">WA0000067209</strain>
    </source>
</reference>
<proteinExistence type="predicted"/>
<evidence type="ECO:0000313" key="2">
    <source>
        <dbReference type="EMBL" id="KAG2181203.1"/>
    </source>
</evidence>
<evidence type="ECO:0000313" key="3">
    <source>
        <dbReference type="Proteomes" id="UP000654370"/>
    </source>
</evidence>
<accession>A0A8H7PVW1</accession>
<dbReference type="Proteomes" id="UP000654370">
    <property type="component" value="Unassembled WGS sequence"/>
</dbReference>
<comment type="caution">
    <text evidence="2">The sequence shown here is derived from an EMBL/GenBank/DDBJ whole genome shotgun (WGS) entry which is preliminary data.</text>
</comment>
<dbReference type="EMBL" id="JAEPQZ010000005">
    <property type="protein sequence ID" value="KAG2181203.1"/>
    <property type="molecule type" value="Genomic_DNA"/>
</dbReference>
<dbReference type="AlphaFoldDB" id="A0A8H7PVW1"/>
<feature type="compositionally biased region" description="Basic and acidic residues" evidence="1">
    <location>
        <begin position="205"/>
        <end position="242"/>
    </location>
</feature>